<gene>
    <name evidence="2" type="ORF">CRG98_026361</name>
</gene>
<sequence length="124" mass="12849">MASLLPILSLPPSAIKIRSIRRTSIETDALPISSPHRTQHAPPSASSFLSPTQPPIEPDGRDGDSIQSCWRSRTQARQVRVSTTFGATTPMGGGDRKDDAGGAMSGSMGGGDRNDVGFNGGSSG</sequence>
<feature type="region of interest" description="Disordered" evidence="1">
    <location>
        <begin position="28"/>
        <end position="124"/>
    </location>
</feature>
<protein>
    <submittedName>
        <fullName evidence="2">Uncharacterized protein</fullName>
    </submittedName>
</protein>
<evidence type="ECO:0000313" key="2">
    <source>
        <dbReference type="EMBL" id="PKI53229.1"/>
    </source>
</evidence>
<organism evidence="2 3">
    <name type="scientific">Punica granatum</name>
    <name type="common">Pomegranate</name>
    <dbReference type="NCBI Taxonomy" id="22663"/>
    <lineage>
        <taxon>Eukaryota</taxon>
        <taxon>Viridiplantae</taxon>
        <taxon>Streptophyta</taxon>
        <taxon>Embryophyta</taxon>
        <taxon>Tracheophyta</taxon>
        <taxon>Spermatophyta</taxon>
        <taxon>Magnoliopsida</taxon>
        <taxon>eudicotyledons</taxon>
        <taxon>Gunneridae</taxon>
        <taxon>Pentapetalae</taxon>
        <taxon>rosids</taxon>
        <taxon>malvids</taxon>
        <taxon>Myrtales</taxon>
        <taxon>Lythraceae</taxon>
        <taxon>Punica</taxon>
    </lineage>
</organism>
<evidence type="ECO:0000256" key="1">
    <source>
        <dbReference type="SAM" id="MobiDB-lite"/>
    </source>
</evidence>
<dbReference type="EMBL" id="PGOL01001870">
    <property type="protein sequence ID" value="PKI53229.1"/>
    <property type="molecule type" value="Genomic_DNA"/>
</dbReference>
<keyword evidence="3" id="KW-1185">Reference proteome</keyword>
<evidence type="ECO:0000313" key="3">
    <source>
        <dbReference type="Proteomes" id="UP000233551"/>
    </source>
</evidence>
<reference evidence="2 3" key="1">
    <citation type="submission" date="2017-11" db="EMBL/GenBank/DDBJ databases">
        <title>De-novo sequencing of pomegranate (Punica granatum L.) genome.</title>
        <authorList>
            <person name="Akparov Z."/>
            <person name="Amiraslanov A."/>
            <person name="Hajiyeva S."/>
            <person name="Abbasov M."/>
            <person name="Kaur K."/>
            <person name="Hamwieh A."/>
            <person name="Solovyev V."/>
            <person name="Salamov A."/>
            <person name="Braich B."/>
            <person name="Kosarev P."/>
            <person name="Mahmoud A."/>
            <person name="Hajiyev E."/>
            <person name="Babayeva S."/>
            <person name="Izzatullayeva V."/>
            <person name="Mammadov A."/>
            <person name="Mammadov A."/>
            <person name="Sharifova S."/>
            <person name="Ojaghi J."/>
            <person name="Eynullazada K."/>
            <person name="Bayramov B."/>
            <person name="Abdulazimova A."/>
            <person name="Shahmuradov I."/>
        </authorList>
    </citation>
    <scope>NUCLEOTIDE SEQUENCE [LARGE SCALE GENOMIC DNA]</scope>
    <source>
        <strain evidence="3">cv. AG2017</strain>
        <tissue evidence="2">Leaf</tissue>
    </source>
</reference>
<comment type="caution">
    <text evidence="2">The sequence shown here is derived from an EMBL/GenBank/DDBJ whole genome shotgun (WGS) entry which is preliminary data.</text>
</comment>
<dbReference type="Proteomes" id="UP000233551">
    <property type="component" value="Unassembled WGS sequence"/>
</dbReference>
<dbReference type="AlphaFoldDB" id="A0A2I0JAE3"/>
<feature type="compositionally biased region" description="Polar residues" evidence="1">
    <location>
        <begin position="65"/>
        <end position="87"/>
    </location>
</feature>
<name>A0A2I0JAE3_PUNGR</name>
<proteinExistence type="predicted"/>
<accession>A0A2I0JAE3</accession>